<dbReference type="EMBL" id="PP750964">
    <property type="protein sequence ID" value="XCH43444.1"/>
    <property type="molecule type" value="Genomic_DNA"/>
</dbReference>
<evidence type="ECO:0000313" key="1">
    <source>
        <dbReference type="EMBL" id="XCH43444.1"/>
    </source>
</evidence>
<sequence length="157" mass="18343">MDDDDLRCSCGSLYDDCDPDYCFDNPQSYFYPEPRTWDDIEDDIASAFTGQMKNLDAAFTREAPKYAPTWWMLVTACPEDVRIEEDVEPADVTWGDIRRPIITNHRNLYLAWGEDNRHPIYAYFQRVDFDKQLSWISDVQMVEPPAWGLWMPSLIGA</sequence>
<accession>A0AAU8GN74</accession>
<organism evidence="1">
    <name type="scientific">Mycobacterium Phage BigBubba</name>
    <dbReference type="NCBI Taxonomy" id="3158890"/>
    <lineage>
        <taxon>Viruses</taxon>
        <taxon>Duplodnaviria</taxon>
        <taxon>Heunggongvirae</taxon>
        <taxon>Uroviricota</taxon>
        <taxon>Caudoviricetes</taxon>
    </lineage>
</organism>
<reference evidence="1" key="1">
    <citation type="submission" date="2024-04" db="EMBL/GenBank/DDBJ databases">
        <authorList>
            <person name="Gooden G.S."/>
            <person name="Blackledge A.J."/>
            <person name="Bucks M.H."/>
            <person name="Fulkerson J.T."/>
            <person name="Gachagua C."/>
            <person name="Grogan E.K."/>
            <person name="Hanson H."/>
            <person name="Johnston G.N."/>
            <person name="Oak L.M."/>
            <person name="Oller G.J."/>
            <person name="Roth H.C."/>
            <person name="King R.A."/>
            <person name="Heard W.N."/>
            <person name="Rinehart C.A."/>
            <person name="Ko C."/>
            <person name="Russell D.A."/>
            <person name="Jacobs-Sera D."/>
            <person name="Hatfull G.F."/>
        </authorList>
    </citation>
    <scope>NUCLEOTIDE SEQUENCE</scope>
</reference>
<gene>
    <name evidence="1" type="primary">71</name>
    <name evidence="1" type="ORF">SEA_BIGBUBBA_71</name>
</gene>
<name>A0AAU8GN74_9CAUD</name>
<protein>
    <submittedName>
        <fullName evidence="1">Uncharacterized protein</fullName>
    </submittedName>
</protein>
<proteinExistence type="predicted"/>